<evidence type="ECO:0000259" key="1">
    <source>
        <dbReference type="Pfam" id="PF01575"/>
    </source>
</evidence>
<reference evidence="3 5" key="2">
    <citation type="submission" date="2018-06" db="EMBL/GenBank/DDBJ databases">
        <authorList>
            <consortium name="Pathogen Informatics"/>
            <person name="Doyle S."/>
        </authorList>
    </citation>
    <scope>NUCLEOTIDE SEQUENCE [LARGE SCALE GENOMIC DNA]</scope>
    <source>
        <strain evidence="3 5">NCTC12120</strain>
    </source>
</reference>
<dbReference type="EMBL" id="UAVU01000003">
    <property type="protein sequence ID" value="SQA98789.1"/>
    <property type="molecule type" value="Genomic_DNA"/>
</dbReference>
<dbReference type="Proteomes" id="UP000251197">
    <property type="component" value="Unassembled WGS sequence"/>
</dbReference>
<evidence type="ECO:0000313" key="5">
    <source>
        <dbReference type="Proteomes" id="UP000251197"/>
    </source>
</evidence>
<accession>A0A291DRZ0</accession>
<dbReference type="InterPro" id="IPR002539">
    <property type="entry name" value="MaoC-like_dom"/>
</dbReference>
<dbReference type="RefSeq" id="WP_061273434.1">
    <property type="nucleotide sequence ID" value="NZ_CP023525.1"/>
</dbReference>
<gene>
    <name evidence="2" type="ORF">CO704_00065</name>
    <name evidence="3" type="ORF">NCTC12120_02686</name>
</gene>
<name>A0A291DRZ0_9ENTR</name>
<dbReference type="EMBL" id="CP023525">
    <property type="protein sequence ID" value="ATF90585.1"/>
    <property type="molecule type" value="Genomic_DNA"/>
</dbReference>
<dbReference type="Proteomes" id="UP000217979">
    <property type="component" value="Chromosome"/>
</dbReference>
<protein>
    <submittedName>
        <fullName evidence="3">MaoC like domain</fullName>
    </submittedName>
</protein>
<dbReference type="Gene3D" id="3.10.129.10">
    <property type="entry name" value="Hotdog Thioesterase"/>
    <property type="match status" value="1"/>
</dbReference>
<reference evidence="2 4" key="1">
    <citation type="submission" date="2017-09" db="EMBL/GenBank/DDBJ databases">
        <title>FDA dAtabase for Regulatory Grade micrObial Sequences (FDA-ARGOS): Supporting development and validation of Infectious Disease Dx tests.</title>
        <authorList>
            <person name="Minogue T."/>
            <person name="Wolcott M."/>
            <person name="Wasieloski L."/>
            <person name="Aguilar W."/>
            <person name="Moore D."/>
            <person name="Tallon L."/>
            <person name="Sadzewicz L."/>
            <person name="Ott S."/>
            <person name="Zhao X."/>
            <person name="Nagaraj S."/>
            <person name="Vavikolanu K."/>
            <person name="Aluvathingal J."/>
            <person name="Nadendla S."/>
            <person name="Sichtig H."/>
        </authorList>
    </citation>
    <scope>NUCLEOTIDE SEQUENCE [LARGE SCALE GENOMIC DNA]</scope>
    <source>
        <strain evidence="2 4">FDAARGOS_392</strain>
    </source>
</reference>
<dbReference type="AlphaFoldDB" id="A0A291DRZ0"/>
<dbReference type="InterPro" id="IPR029069">
    <property type="entry name" value="HotDog_dom_sf"/>
</dbReference>
<proteinExistence type="predicted"/>
<evidence type="ECO:0000313" key="3">
    <source>
        <dbReference type="EMBL" id="SQA98789.1"/>
    </source>
</evidence>
<evidence type="ECO:0000313" key="2">
    <source>
        <dbReference type="EMBL" id="ATF90585.1"/>
    </source>
</evidence>
<dbReference type="Pfam" id="PF01575">
    <property type="entry name" value="MaoC_dehydratas"/>
    <property type="match status" value="1"/>
</dbReference>
<sequence>MKKMIYDCGHGQRWANFSGDYNPIHFDLTAAAELNQAALIAHGMRVIADVKNHLFFQEEKPNHQYDGTIRFSAKFEKPVLCGTQYKLINNADNTKTTFKLVDCSTDISRIRGSVSQATLPEISDLIAEEIVTSDCQNDAAERWPAEIERRFTTFLSSVMFRALFNTPDLFHEHMPVHSLSELLSKEKVLQTHYELYCNALLLHRKEQSIEGLSICIGKPFITGDANYGWVIQVQVAAKEDETTLMHISVTLKVTTN</sequence>
<evidence type="ECO:0000313" key="4">
    <source>
        <dbReference type="Proteomes" id="UP000217979"/>
    </source>
</evidence>
<organism evidence="2 4">
    <name type="scientific">Cedecea neteri</name>
    <dbReference type="NCBI Taxonomy" id="158822"/>
    <lineage>
        <taxon>Bacteria</taxon>
        <taxon>Pseudomonadati</taxon>
        <taxon>Pseudomonadota</taxon>
        <taxon>Gammaproteobacteria</taxon>
        <taxon>Enterobacterales</taxon>
        <taxon>Enterobacteriaceae</taxon>
        <taxon>Cedecea</taxon>
    </lineage>
</organism>
<dbReference type="SUPFAM" id="SSF54637">
    <property type="entry name" value="Thioesterase/thiol ester dehydrase-isomerase"/>
    <property type="match status" value="1"/>
</dbReference>
<feature type="domain" description="MaoC-like" evidence="1">
    <location>
        <begin position="14"/>
        <end position="95"/>
    </location>
</feature>